<evidence type="ECO:0000313" key="1">
    <source>
        <dbReference type="EMBL" id="GER58335.1"/>
    </source>
</evidence>
<evidence type="ECO:0008006" key="3">
    <source>
        <dbReference type="Google" id="ProtNLM"/>
    </source>
</evidence>
<dbReference type="Gene3D" id="3.10.129.10">
    <property type="entry name" value="Hotdog Thioesterase"/>
    <property type="match status" value="1"/>
</dbReference>
<dbReference type="RefSeq" id="WP_151672419.1">
    <property type="nucleotide sequence ID" value="NZ_BKCG01000001.1"/>
</dbReference>
<dbReference type="Pfam" id="PF22817">
    <property type="entry name" value="ApeP-like"/>
    <property type="match status" value="1"/>
</dbReference>
<gene>
    <name evidence="1" type="primary">darC1</name>
    <name evidence="1" type="ORF">ULMA_04430</name>
</gene>
<sequence>MDLLPEIITNAAIVEDLIPQKKPFVMVDSLLAFTKKSITAGLTVKSENIFSQSGNFTAPGIIEHMAQTVALHTGYDFFLKQQPAPTGYIGAIKKIQIVTLPKVDDTLTTTVNIIQEFMGITLVTVSTSCNGMVIATGEMKTALA</sequence>
<dbReference type="AlphaFoldDB" id="A0A5J4IMC9"/>
<accession>A0A5J4IMC9</accession>
<keyword evidence="2" id="KW-1185">Reference proteome</keyword>
<proteinExistence type="predicted"/>
<name>A0A5J4IMC9_9FLAO</name>
<evidence type="ECO:0000313" key="2">
    <source>
        <dbReference type="Proteomes" id="UP000326509"/>
    </source>
</evidence>
<dbReference type="OrthoDB" id="2922403at2"/>
<dbReference type="EMBL" id="BKCG01000001">
    <property type="protein sequence ID" value="GER58335.1"/>
    <property type="molecule type" value="Genomic_DNA"/>
</dbReference>
<dbReference type="InterPro" id="IPR016776">
    <property type="entry name" value="ApeP-like_dehydratase"/>
</dbReference>
<comment type="caution">
    <text evidence="1">The sequence shown here is derived from an EMBL/GenBank/DDBJ whole genome shotgun (WGS) entry which is preliminary data.</text>
</comment>
<dbReference type="Proteomes" id="UP000326509">
    <property type="component" value="Unassembled WGS sequence"/>
</dbReference>
<dbReference type="InterPro" id="IPR029069">
    <property type="entry name" value="HotDog_dom_sf"/>
</dbReference>
<reference evidence="1 2" key="1">
    <citation type="submission" date="2019-08" db="EMBL/GenBank/DDBJ databases">
        <title>Draft genome sequence of Ulvibacter marinus type strain NBRC 109484.</title>
        <authorList>
            <person name="Kawano K."/>
            <person name="Ushijima N."/>
            <person name="Kihara M."/>
            <person name="Itoh H."/>
        </authorList>
    </citation>
    <scope>NUCLEOTIDE SEQUENCE [LARGE SCALE GENOMIC DNA]</scope>
    <source>
        <strain evidence="1 2">NBRC 109484</strain>
    </source>
</reference>
<protein>
    <recommendedName>
        <fullName evidence="3">3-hydroxymyristoyl/3-hydroxydecanoyl-(Acyl carrier protein) dehydratase</fullName>
    </recommendedName>
</protein>
<organism evidence="1 2">
    <name type="scientific">Patiriisocius marinus</name>
    <dbReference type="NCBI Taxonomy" id="1397112"/>
    <lineage>
        <taxon>Bacteria</taxon>
        <taxon>Pseudomonadati</taxon>
        <taxon>Bacteroidota</taxon>
        <taxon>Flavobacteriia</taxon>
        <taxon>Flavobacteriales</taxon>
        <taxon>Flavobacteriaceae</taxon>
        <taxon>Patiriisocius</taxon>
    </lineage>
</organism>
<dbReference type="SUPFAM" id="SSF54637">
    <property type="entry name" value="Thioesterase/thiol ester dehydrase-isomerase"/>
    <property type="match status" value="1"/>
</dbReference>